<name>A0A6G1X4J9_9BACI</name>
<keyword evidence="1" id="KW-0812">Transmembrane</keyword>
<proteinExistence type="predicted"/>
<keyword evidence="1" id="KW-0472">Membrane</keyword>
<keyword evidence="3" id="KW-1185">Reference proteome</keyword>
<dbReference type="RefSeq" id="WP_153727852.1">
    <property type="nucleotide sequence ID" value="NZ_WJNH01000003.1"/>
</dbReference>
<feature type="transmembrane region" description="Helical" evidence="1">
    <location>
        <begin position="99"/>
        <end position="117"/>
    </location>
</feature>
<evidence type="ECO:0000313" key="2">
    <source>
        <dbReference type="EMBL" id="MRG85923.1"/>
    </source>
</evidence>
<organism evidence="2 3">
    <name type="scientific">Salinibacillus xinjiangensis</name>
    <dbReference type="NCBI Taxonomy" id="1229268"/>
    <lineage>
        <taxon>Bacteria</taxon>
        <taxon>Bacillati</taxon>
        <taxon>Bacillota</taxon>
        <taxon>Bacilli</taxon>
        <taxon>Bacillales</taxon>
        <taxon>Bacillaceae</taxon>
        <taxon>Salinibacillus</taxon>
    </lineage>
</organism>
<feature type="transmembrane region" description="Helical" evidence="1">
    <location>
        <begin position="68"/>
        <end position="87"/>
    </location>
</feature>
<dbReference type="AlphaFoldDB" id="A0A6G1X4J9"/>
<dbReference type="Proteomes" id="UP000480185">
    <property type="component" value="Unassembled WGS sequence"/>
</dbReference>
<feature type="transmembrane region" description="Helical" evidence="1">
    <location>
        <begin position="123"/>
        <end position="144"/>
    </location>
</feature>
<keyword evidence="1" id="KW-1133">Transmembrane helix</keyword>
<gene>
    <name evidence="2" type="ORF">GH754_06170</name>
</gene>
<protein>
    <submittedName>
        <fullName evidence="2">Uncharacterized protein</fullName>
    </submittedName>
</protein>
<reference evidence="2 3" key="1">
    <citation type="submission" date="2019-11" db="EMBL/GenBank/DDBJ databases">
        <authorList>
            <person name="Li J."/>
        </authorList>
    </citation>
    <scope>NUCLEOTIDE SEQUENCE [LARGE SCALE GENOMIC DNA]</scope>
    <source>
        <strain evidence="2 3">J4</strain>
    </source>
</reference>
<sequence length="154" mass="17431">MIKFGKELFQDHVTQVITILASLALAIVAQKLSGDIANMSLTTFVKEGYSSIIGSEQLSLLYNVLLPFFMYILSCACLLWMGITNIITCNHIEEKSIRFLKVLLGFTQLLLFGVFIVMEGKLFMYFSIMVFTVVILVFILHYVATVQERARTSQ</sequence>
<accession>A0A6G1X4J9</accession>
<evidence type="ECO:0000313" key="3">
    <source>
        <dbReference type="Proteomes" id="UP000480185"/>
    </source>
</evidence>
<dbReference type="EMBL" id="WJNH01000003">
    <property type="protein sequence ID" value="MRG85923.1"/>
    <property type="molecule type" value="Genomic_DNA"/>
</dbReference>
<comment type="caution">
    <text evidence="2">The sequence shown here is derived from an EMBL/GenBank/DDBJ whole genome shotgun (WGS) entry which is preliminary data.</text>
</comment>
<feature type="transmembrane region" description="Helical" evidence="1">
    <location>
        <begin position="12"/>
        <end position="29"/>
    </location>
</feature>
<evidence type="ECO:0000256" key="1">
    <source>
        <dbReference type="SAM" id="Phobius"/>
    </source>
</evidence>
<dbReference type="OrthoDB" id="2973651at2"/>